<dbReference type="PROSITE" id="PS50157">
    <property type="entry name" value="ZINC_FINGER_C2H2_2"/>
    <property type="match status" value="1"/>
</dbReference>
<gene>
    <name evidence="4" type="ORF">DBR06_SOUSAS210215</name>
</gene>
<feature type="non-terminal residue" evidence="4">
    <location>
        <position position="181"/>
    </location>
</feature>
<reference evidence="4 5" key="1">
    <citation type="journal article" date="2018" name="Genomics">
        <title>Molecular footprints of inshore aquatic adaptation in Indo-Pacific humpback dolphin (Sousa chinensis).</title>
        <authorList>
            <person name="Ming Y."/>
            <person name="Jian J."/>
            <person name="Yu F."/>
            <person name="Yu X."/>
            <person name="Wang J."/>
            <person name="Liu W."/>
        </authorList>
    </citation>
    <scope>NUCLEOTIDE SEQUENCE [LARGE SCALE GENOMIC DNA]</scope>
    <source>
        <strain evidence="4">MY-2018</strain>
        <tissue evidence="4">Skin</tissue>
    </source>
</reference>
<dbReference type="GO" id="GO:0008270">
    <property type="term" value="F:zinc ion binding"/>
    <property type="evidence" value="ECO:0007669"/>
    <property type="project" value="UniProtKB-KW"/>
</dbReference>
<keyword evidence="1" id="KW-0862">Zinc</keyword>
<dbReference type="InterPro" id="IPR013087">
    <property type="entry name" value="Znf_C2H2_type"/>
</dbReference>
<dbReference type="SUPFAM" id="SSF57667">
    <property type="entry name" value="beta-beta-alpha zinc fingers"/>
    <property type="match status" value="1"/>
</dbReference>
<dbReference type="InterPro" id="IPR036236">
    <property type="entry name" value="Znf_C2H2_sf"/>
</dbReference>
<keyword evidence="2" id="KW-1133">Transmembrane helix</keyword>
<keyword evidence="1" id="KW-0479">Metal-binding</keyword>
<evidence type="ECO:0000259" key="3">
    <source>
        <dbReference type="PROSITE" id="PS50157"/>
    </source>
</evidence>
<dbReference type="EMBL" id="QWLN02005722">
    <property type="protein sequence ID" value="TEA37054.1"/>
    <property type="molecule type" value="Genomic_DNA"/>
</dbReference>
<name>A0A484GMS8_SOUCH</name>
<evidence type="ECO:0000256" key="2">
    <source>
        <dbReference type="SAM" id="Phobius"/>
    </source>
</evidence>
<accession>A0A484GMS8</accession>
<keyword evidence="1" id="KW-0863">Zinc-finger</keyword>
<keyword evidence="5" id="KW-1185">Reference proteome</keyword>
<evidence type="ECO:0000256" key="1">
    <source>
        <dbReference type="PROSITE-ProRule" id="PRU00042"/>
    </source>
</evidence>
<dbReference type="AlphaFoldDB" id="A0A484GMS8"/>
<feature type="domain" description="C2H2-type" evidence="3">
    <location>
        <begin position="149"/>
        <end position="176"/>
    </location>
</feature>
<keyword evidence="2" id="KW-0472">Membrane</keyword>
<keyword evidence="2" id="KW-0812">Transmembrane</keyword>
<feature type="transmembrane region" description="Helical" evidence="2">
    <location>
        <begin position="59"/>
        <end position="82"/>
    </location>
</feature>
<dbReference type="Proteomes" id="UP000295264">
    <property type="component" value="Unassembled WGS sequence"/>
</dbReference>
<comment type="caution">
    <text evidence="4">The sequence shown here is derived from an EMBL/GenBank/DDBJ whole genome shotgun (WGS) entry which is preliminary data.</text>
</comment>
<sequence length="181" mass="20734">MTWHDQTLALKKAKEDRKEVRRGTTARQMVRNLSPDVLVHRSDTYRLHLFLISPLHGSYVSAFLFCTMCYSSLSFNVVKLLVEVMKNKITTFSLLTDFEDRSEKENNTEENIFEEVLLDGAFLASGKSTPEEDSLRSFASHEGSCVELCICSKCGRNFTQSSHLIKNQLIHTGEKYYHCPD</sequence>
<evidence type="ECO:0000313" key="5">
    <source>
        <dbReference type="Proteomes" id="UP000295264"/>
    </source>
</evidence>
<proteinExistence type="predicted"/>
<evidence type="ECO:0000313" key="4">
    <source>
        <dbReference type="EMBL" id="TEA37054.1"/>
    </source>
</evidence>
<organism evidence="4 5">
    <name type="scientific">Sousa chinensis</name>
    <name type="common">Indo-pacific humpbacked dolphin</name>
    <name type="synonym">Steno chinensis</name>
    <dbReference type="NCBI Taxonomy" id="103600"/>
    <lineage>
        <taxon>Eukaryota</taxon>
        <taxon>Metazoa</taxon>
        <taxon>Chordata</taxon>
        <taxon>Craniata</taxon>
        <taxon>Vertebrata</taxon>
        <taxon>Euteleostomi</taxon>
        <taxon>Mammalia</taxon>
        <taxon>Eutheria</taxon>
        <taxon>Laurasiatheria</taxon>
        <taxon>Artiodactyla</taxon>
        <taxon>Whippomorpha</taxon>
        <taxon>Cetacea</taxon>
        <taxon>Odontoceti</taxon>
        <taxon>Delphinidae</taxon>
        <taxon>Sousa</taxon>
    </lineage>
</organism>
<dbReference type="Gene3D" id="3.30.160.60">
    <property type="entry name" value="Classic Zinc Finger"/>
    <property type="match status" value="1"/>
</dbReference>
<protein>
    <recommendedName>
        <fullName evidence="3">C2H2-type domain-containing protein</fullName>
    </recommendedName>
</protein>